<dbReference type="AlphaFoldDB" id="A0A6V7BC13"/>
<dbReference type="EMBL" id="LR828253">
    <property type="protein sequence ID" value="CAD0298583.1"/>
    <property type="molecule type" value="Genomic_DNA"/>
</dbReference>
<proteinExistence type="predicted"/>
<dbReference type="Pfam" id="PF13391">
    <property type="entry name" value="HNH_2"/>
    <property type="match status" value="1"/>
</dbReference>
<dbReference type="CDD" id="cd00085">
    <property type="entry name" value="HNHc"/>
    <property type="match status" value="1"/>
</dbReference>
<feature type="domain" description="HNH nuclease" evidence="1">
    <location>
        <begin position="43"/>
        <end position="88"/>
    </location>
</feature>
<sequence length="230" mass="25879">MATRKHISTETKLRLFAEAAGHCQHPDCLEKLFPFEMGGDRHIAEIAHVIPYGEKGPRHEVRPPDKFDKNAFENLILLCPTCHTVIDKNSDAYGRSLLLGWKAGHFAALAYKQGIVSYNHRNQVRRAITAAMAENKAIWKQLAPEDGCKFSYDPESDAAQLWSKRMRGIILPNHFRIIAISSLNLHLATGAEHETLASYQEHVRGLVERHVCRVSGTASRFPNAMEAIFL</sequence>
<protein>
    <recommendedName>
        <fullName evidence="1">HNH nuclease domain-containing protein</fullName>
    </recommendedName>
</protein>
<evidence type="ECO:0000313" key="2">
    <source>
        <dbReference type="EMBL" id="CAD0298577.1"/>
    </source>
</evidence>
<gene>
    <name evidence="2" type="ORF">CFBP8129_00840</name>
</gene>
<evidence type="ECO:0000259" key="1">
    <source>
        <dbReference type="Pfam" id="PF13391"/>
    </source>
</evidence>
<dbReference type="EMBL" id="LR828253">
    <property type="protein sequence ID" value="CAD0298577.1"/>
    <property type="molecule type" value="Genomic_DNA"/>
</dbReference>
<name>A0A6V7BC13_9XANT</name>
<organism evidence="2">
    <name type="scientific">Xanthomonas hortorum pv. gardneri</name>
    <dbReference type="NCBI Taxonomy" id="2754056"/>
    <lineage>
        <taxon>Bacteria</taxon>
        <taxon>Pseudomonadati</taxon>
        <taxon>Pseudomonadota</taxon>
        <taxon>Gammaproteobacteria</taxon>
        <taxon>Lysobacterales</taxon>
        <taxon>Lysobacteraceae</taxon>
        <taxon>Xanthomonas</taxon>
    </lineage>
</organism>
<dbReference type="InterPro" id="IPR003615">
    <property type="entry name" value="HNH_nuc"/>
</dbReference>
<accession>A0A6V7BC13</accession>
<dbReference type="RefSeq" id="WP_006452045.1">
    <property type="nucleotide sequence ID" value="NZ_CP018728.1"/>
</dbReference>
<reference evidence="2" key="1">
    <citation type="submission" date="2020-07" db="EMBL/GenBank/DDBJ databases">
        <authorList>
            <person name="Pothier F. J."/>
        </authorList>
    </citation>
    <scope>NUCLEOTIDE SEQUENCE</scope>
    <source>
        <strain evidence="2">CFBP 8129</strain>
    </source>
</reference>